<dbReference type="Proteomes" id="UP001321542">
    <property type="component" value="Chromosome"/>
</dbReference>
<dbReference type="EMBL" id="AP018448">
    <property type="protein sequence ID" value="BBC30928.1"/>
    <property type="molecule type" value="Genomic_DNA"/>
</dbReference>
<dbReference type="Pfam" id="PF08240">
    <property type="entry name" value="ADH_N"/>
    <property type="match status" value="1"/>
</dbReference>
<organism evidence="4 5">
    <name type="scientific">Streptomyces graminofaciens</name>
    <dbReference type="NCBI Taxonomy" id="68212"/>
    <lineage>
        <taxon>Bacteria</taxon>
        <taxon>Bacillati</taxon>
        <taxon>Actinomycetota</taxon>
        <taxon>Actinomycetes</taxon>
        <taxon>Kitasatosporales</taxon>
        <taxon>Streptomycetaceae</taxon>
        <taxon>Streptomyces</taxon>
    </lineage>
</organism>
<dbReference type="Gene3D" id="3.90.180.10">
    <property type="entry name" value="Medium-chain alcohol dehydrogenases, catalytic domain"/>
    <property type="match status" value="1"/>
</dbReference>
<keyword evidence="2" id="KW-0560">Oxidoreductase</keyword>
<dbReference type="PROSITE" id="PS01162">
    <property type="entry name" value="QOR_ZETA_CRYSTAL"/>
    <property type="match status" value="1"/>
</dbReference>
<reference evidence="4 5" key="1">
    <citation type="journal article" date="2010" name="ChemBioChem">
        <title>Cloning and characterization of the biosynthetic gene cluster of 16-membered macrolide antibiotic FD-891: involvement of a dual functional cytochrome P450 monooxygenase catalyzing epoxidation and hydroxylation.</title>
        <authorList>
            <person name="Kudo F."/>
            <person name="Motegi A."/>
            <person name="Mizoue K."/>
            <person name="Eguchi T."/>
        </authorList>
    </citation>
    <scope>NUCLEOTIDE SEQUENCE [LARGE SCALE GENOMIC DNA]</scope>
    <source>
        <strain evidence="4 5">A-8890</strain>
    </source>
</reference>
<evidence type="ECO:0000256" key="1">
    <source>
        <dbReference type="ARBA" id="ARBA00022857"/>
    </source>
</evidence>
<dbReference type="InterPro" id="IPR013149">
    <property type="entry name" value="ADH-like_C"/>
</dbReference>
<reference evidence="4 5" key="2">
    <citation type="journal article" date="2023" name="ChemBioChem">
        <title>Acyltransferase Domain Exchange between Two Independent Type I Polyketide Synthases in the Same Producer Strain of Macrolide Antibiotics.</title>
        <authorList>
            <person name="Kudo F."/>
            <person name="Kishikawa K."/>
            <person name="Tsuboi K."/>
            <person name="Kido T."/>
            <person name="Usui T."/>
            <person name="Hashimoto J."/>
            <person name="Shin-Ya K."/>
            <person name="Miyanaga A."/>
            <person name="Eguchi T."/>
        </authorList>
    </citation>
    <scope>NUCLEOTIDE SEQUENCE [LARGE SCALE GENOMIC DNA]</scope>
    <source>
        <strain evidence="4 5">A-8890</strain>
    </source>
</reference>
<evidence type="ECO:0000259" key="3">
    <source>
        <dbReference type="SMART" id="SM00829"/>
    </source>
</evidence>
<dbReference type="InterPro" id="IPR036291">
    <property type="entry name" value="NAD(P)-bd_dom_sf"/>
</dbReference>
<accession>A0ABN5VF96</accession>
<dbReference type="SMART" id="SM00829">
    <property type="entry name" value="PKS_ER"/>
    <property type="match status" value="1"/>
</dbReference>
<evidence type="ECO:0000313" key="4">
    <source>
        <dbReference type="EMBL" id="BBC30928.1"/>
    </source>
</evidence>
<dbReference type="Pfam" id="PF00107">
    <property type="entry name" value="ADH_zinc_N"/>
    <property type="match status" value="1"/>
</dbReference>
<dbReference type="InterPro" id="IPR002364">
    <property type="entry name" value="Quin_OxRdtase/zeta-crystal_CS"/>
</dbReference>
<proteinExistence type="predicted"/>
<dbReference type="InterPro" id="IPR013154">
    <property type="entry name" value="ADH-like_N"/>
</dbReference>
<dbReference type="SUPFAM" id="SSF50129">
    <property type="entry name" value="GroES-like"/>
    <property type="match status" value="1"/>
</dbReference>
<keyword evidence="1" id="KW-0521">NADP</keyword>
<dbReference type="InterPro" id="IPR020843">
    <property type="entry name" value="ER"/>
</dbReference>
<protein>
    <recommendedName>
        <fullName evidence="3">Enoyl reductase (ER) domain-containing protein</fullName>
    </recommendedName>
</protein>
<dbReference type="SUPFAM" id="SSF51735">
    <property type="entry name" value="NAD(P)-binding Rossmann-fold domains"/>
    <property type="match status" value="1"/>
</dbReference>
<dbReference type="InterPro" id="IPR011032">
    <property type="entry name" value="GroES-like_sf"/>
</dbReference>
<evidence type="ECO:0000313" key="5">
    <source>
        <dbReference type="Proteomes" id="UP001321542"/>
    </source>
</evidence>
<dbReference type="PANTHER" id="PTHR48106:SF13">
    <property type="entry name" value="QUINONE OXIDOREDUCTASE-RELATED"/>
    <property type="match status" value="1"/>
</dbReference>
<sequence length="334" mass="35000">MNDATQGPMRAVRIHRHGGPEVMTVEKVPVPRPAPGQVLVEVAAAGVNYADAIRRLGEYYPQPTVFPFTMGGEFTGKIVARGEGVTGHKEGDTVFALHNGGGYAEYAVAEQGALIPVPDGLDPVVGLALVIQGLTAVAILKDAGPVRPGDTVLVQAGGGGVGLLAVQLAKMYGAGRVIAMASTAEKRATALDHGADVAVDSSSDGWAAEAREATGGKGVDLVLEMTGGSVFTQSVDLLTDFGTVVVYGVAGREPPILAVEQLIPRNISVRAFNLHPYLMRPDFTAETLCELADHVAEGRLRVALGGRFTLETAQEMHRSMEARQTHGKLVVIPR</sequence>
<gene>
    <name evidence="4" type="ORF">SGFS_022220</name>
</gene>
<evidence type="ECO:0000256" key="2">
    <source>
        <dbReference type="ARBA" id="ARBA00023002"/>
    </source>
</evidence>
<keyword evidence="5" id="KW-1185">Reference proteome</keyword>
<dbReference type="Gene3D" id="3.40.50.720">
    <property type="entry name" value="NAD(P)-binding Rossmann-like Domain"/>
    <property type="match status" value="1"/>
</dbReference>
<feature type="domain" description="Enoyl reductase (ER)" evidence="3">
    <location>
        <begin position="18"/>
        <end position="331"/>
    </location>
</feature>
<dbReference type="PANTHER" id="PTHR48106">
    <property type="entry name" value="QUINONE OXIDOREDUCTASE PIG3-RELATED"/>
    <property type="match status" value="1"/>
</dbReference>
<name>A0ABN5VF96_9ACTN</name>